<evidence type="ECO:0008006" key="5">
    <source>
        <dbReference type="Google" id="ProtNLM"/>
    </source>
</evidence>
<evidence type="ECO:0000256" key="1">
    <source>
        <dbReference type="SAM" id="Phobius"/>
    </source>
</evidence>
<name>V9F0Z1_PHYNI</name>
<feature type="transmembrane region" description="Helical" evidence="1">
    <location>
        <begin position="191"/>
        <end position="213"/>
    </location>
</feature>
<feature type="signal peptide" evidence="2">
    <location>
        <begin position="1"/>
        <end position="24"/>
    </location>
</feature>
<keyword evidence="1" id="KW-0812">Transmembrane</keyword>
<dbReference type="HOGENOM" id="CLU_1258296_0_0_1"/>
<evidence type="ECO:0000256" key="2">
    <source>
        <dbReference type="SAM" id="SignalP"/>
    </source>
</evidence>
<keyword evidence="4" id="KW-1185">Reference proteome</keyword>
<protein>
    <recommendedName>
        <fullName evidence="5">RxLR effector protein</fullName>
    </recommendedName>
</protein>
<evidence type="ECO:0000313" key="3">
    <source>
        <dbReference type="EMBL" id="ETI44403.1"/>
    </source>
</evidence>
<keyword evidence="1" id="KW-1133">Transmembrane helix</keyword>
<dbReference type="OrthoDB" id="117135at2759"/>
<keyword evidence="2" id="KW-0732">Signal</keyword>
<comment type="caution">
    <text evidence="3">The sequence shown here is derived from an EMBL/GenBank/DDBJ whole genome shotgun (WGS) entry which is preliminary data.</text>
</comment>
<accession>V9F0Z1</accession>
<dbReference type="AlphaFoldDB" id="V9F0Z1"/>
<dbReference type="Proteomes" id="UP000018721">
    <property type="component" value="Unassembled WGS sequence"/>
</dbReference>
<reference evidence="3 4" key="1">
    <citation type="submission" date="2013-11" db="EMBL/GenBank/DDBJ databases">
        <title>The Genome Sequence of Phytophthora parasitica P1569.</title>
        <authorList>
            <consortium name="The Broad Institute Genomics Platform"/>
            <person name="Russ C."/>
            <person name="Tyler B."/>
            <person name="Panabieres F."/>
            <person name="Shan W."/>
            <person name="Tripathy S."/>
            <person name="Grunwald N."/>
            <person name="Machado M."/>
            <person name="Johnson C.S."/>
            <person name="Arredondo F."/>
            <person name="Hong C."/>
            <person name="Coffey M."/>
            <person name="Young S.K."/>
            <person name="Zeng Q."/>
            <person name="Gargeya S."/>
            <person name="Fitzgerald M."/>
            <person name="Abouelleil A."/>
            <person name="Alvarado L."/>
            <person name="Chapman S.B."/>
            <person name="Gainer-Dewar J."/>
            <person name="Goldberg J."/>
            <person name="Griggs A."/>
            <person name="Gujja S."/>
            <person name="Hansen M."/>
            <person name="Howarth C."/>
            <person name="Imamovic A."/>
            <person name="Ireland A."/>
            <person name="Larimer J."/>
            <person name="McCowan C."/>
            <person name="Murphy C."/>
            <person name="Pearson M."/>
            <person name="Poon T.W."/>
            <person name="Priest M."/>
            <person name="Roberts A."/>
            <person name="Saif S."/>
            <person name="Shea T."/>
            <person name="Sykes S."/>
            <person name="Wortman J."/>
            <person name="Nusbaum C."/>
            <person name="Birren B."/>
        </authorList>
    </citation>
    <scope>NUCLEOTIDE SEQUENCE [LARGE SCALE GENOMIC DNA]</scope>
    <source>
        <strain evidence="3 4">P1569</strain>
    </source>
</reference>
<evidence type="ECO:0000313" key="4">
    <source>
        <dbReference type="Proteomes" id="UP000018721"/>
    </source>
</evidence>
<dbReference type="EMBL" id="ANIZ01001845">
    <property type="protein sequence ID" value="ETI44403.1"/>
    <property type="molecule type" value="Genomic_DNA"/>
</dbReference>
<organism evidence="3 4">
    <name type="scientific">Phytophthora nicotianae P1569</name>
    <dbReference type="NCBI Taxonomy" id="1317065"/>
    <lineage>
        <taxon>Eukaryota</taxon>
        <taxon>Sar</taxon>
        <taxon>Stramenopiles</taxon>
        <taxon>Oomycota</taxon>
        <taxon>Peronosporomycetes</taxon>
        <taxon>Peronosporales</taxon>
        <taxon>Peronosporaceae</taxon>
        <taxon>Phytophthora</taxon>
    </lineage>
</organism>
<feature type="chain" id="PRO_5004774806" description="RxLR effector protein" evidence="2">
    <location>
        <begin position="25"/>
        <end position="220"/>
    </location>
</feature>
<sequence>MSCRFARVLLVVVVVTYFDGLTSADFDGSVQIRNSQDKFNRNLKENAPQHLKGPEDVGDHSTNEERGILSAIKSKILFNKPPKVDKTKQLSGTKPDANKIQIAAGQKVDLSKLKTTSGKTFDLSKAEFKVISAKEADVSKLKKLAEKDPDVLSISVAGGKSPKQFSTKQVSDLQSLIKKHPESRGFLSPNLIGVAAVVLLFVGPSIALIVVGATTDTSPK</sequence>
<gene>
    <name evidence="3" type="ORF">F443_10872</name>
</gene>
<keyword evidence="1" id="KW-0472">Membrane</keyword>
<proteinExistence type="predicted"/>